<reference evidence="5 6" key="1">
    <citation type="submission" date="2024-03" db="EMBL/GenBank/DDBJ databases">
        <title>Novel species of the genus Variovorax.</title>
        <authorList>
            <person name="Liu Q."/>
            <person name="Xin Y.-H."/>
        </authorList>
    </citation>
    <scope>NUCLEOTIDE SEQUENCE [LARGE SCALE GENOMIC DNA]</scope>
    <source>
        <strain evidence="5 6">KACC 18900</strain>
    </source>
</reference>
<dbReference type="Proteomes" id="UP001385892">
    <property type="component" value="Unassembled WGS sequence"/>
</dbReference>
<dbReference type="SUPFAM" id="SSF100920">
    <property type="entry name" value="Heat shock protein 70kD (HSP70), peptide-binding domain"/>
    <property type="match status" value="1"/>
</dbReference>
<dbReference type="Gene3D" id="3.90.640.10">
    <property type="entry name" value="Actin, Chain A, domain 4"/>
    <property type="match status" value="1"/>
</dbReference>
<dbReference type="RefSeq" id="WP_340342177.1">
    <property type="nucleotide sequence ID" value="NZ_JBBKZT010000004.1"/>
</dbReference>
<comment type="similarity">
    <text evidence="1 4">Belongs to the heat shock protein 70 family.</text>
</comment>
<evidence type="ECO:0000256" key="1">
    <source>
        <dbReference type="ARBA" id="ARBA00007381"/>
    </source>
</evidence>
<evidence type="ECO:0000313" key="6">
    <source>
        <dbReference type="Proteomes" id="UP001385892"/>
    </source>
</evidence>
<comment type="caution">
    <text evidence="5">The sequence shown here is derived from an EMBL/GenBank/DDBJ whole genome shotgun (WGS) entry which is preliminary data.</text>
</comment>
<dbReference type="PROSITE" id="PS00297">
    <property type="entry name" value="HSP70_1"/>
    <property type="match status" value="1"/>
</dbReference>
<organism evidence="5 6">
    <name type="scientific">Variovorax rhizosphaerae</name>
    <dbReference type="NCBI Taxonomy" id="1836200"/>
    <lineage>
        <taxon>Bacteria</taxon>
        <taxon>Pseudomonadati</taxon>
        <taxon>Pseudomonadota</taxon>
        <taxon>Betaproteobacteria</taxon>
        <taxon>Burkholderiales</taxon>
        <taxon>Comamonadaceae</taxon>
        <taxon>Variovorax</taxon>
    </lineage>
</organism>
<evidence type="ECO:0000256" key="4">
    <source>
        <dbReference type="RuleBase" id="RU003322"/>
    </source>
</evidence>
<dbReference type="SUPFAM" id="SSF53067">
    <property type="entry name" value="Actin-like ATPase domain"/>
    <property type="match status" value="2"/>
</dbReference>
<evidence type="ECO:0000256" key="2">
    <source>
        <dbReference type="ARBA" id="ARBA00022741"/>
    </source>
</evidence>
<accession>A0ABU8WHX6</accession>
<keyword evidence="3 4" id="KW-0067">ATP-binding</keyword>
<dbReference type="PROSITE" id="PS01036">
    <property type="entry name" value="HSP70_3"/>
    <property type="match status" value="1"/>
</dbReference>
<keyword evidence="6" id="KW-1185">Reference proteome</keyword>
<dbReference type="InterPro" id="IPR013126">
    <property type="entry name" value="Hsp_70_fam"/>
</dbReference>
<dbReference type="EMBL" id="JBBKZT010000004">
    <property type="protein sequence ID" value="MEJ8847029.1"/>
    <property type="molecule type" value="Genomic_DNA"/>
</dbReference>
<dbReference type="Gene3D" id="2.60.34.10">
    <property type="entry name" value="Substrate Binding Domain Of DNAk, Chain A, domain 1"/>
    <property type="match status" value="1"/>
</dbReference>
<dbReference type="InterPro" id="IPR029047">
    <property type="entry name" value="HSP70_peptide-bd_sf"/>
</dbReference>
<name>A0ABU8WHX6_9BURK</name>
<evidence type="ECO:0000256" key="3">
    <source>
        <dbReference type="ARBA" id="ARBA00022840"/>
    </source>
</evidence>
<dbReference type="InterPro" id="IPR018181">
    <property type="entry name" value="Heat_shock_70_CS"/>
</dbReference>
<dbReference type="InterPro" id="IPR043129">
    <property type="entry name" value="ATPase_NBD"/>
</dbReference>
<dbReference type="CDD" id="cd10235">
    <property type="entry name" value="ASKHA_NBD_HSP70_HscC"/>
    <property type="match status" value="1"/>
</dbReference>
<evidence type="ECO:0000313" key="5">
    <source>
        <dbReference type="EMBL" id="MEJ8847029.1"/>
    </source>
</evidence>
<dbReference type="PRINTS" id="PR00301">
    <property type="entry name" value="HEATSHOCK70"/>
</dbReference>
<dbReference type="PROSITE" id="PS00329">
    <property type="entry name" value="HSP70_2"/>
    <property type="match status" value="1"/>
</dbReference>
<proteinExistence type="inferred from homology"/>
<dbReference type="InterPro" id="IPR042030">
    <property type="entry name" value="HscC_NBD"/>
</dbReference>
<protein>
    <submittedName>
        <fullName evidence="5">Molecular chaperone HscC</fullName>
    </submittedName>
</protein>
<sequence>MIVGIDLGTTNSLVAAWRDGQSVLIPNSLGELLTPSCISIDEDGTVLVGRAARERLQTHPDRTAAVFKRYMGSDKTLRLGQRDFRPEELSALVLKSLKADAEAMLGEPVTEAVITVPAYFSDAQRKATRAAGQLAGLRVDRLLNEPTAAALAYGMHRMGTETRFLVFDLGGGTFDVSILELFEGVMEVRASAGDNFLGGEDFVHCLVDLFFERKSLPATLRKDALFMQRMVAQAEAAKRELSSQPRTSMSARVNEETISLALDEPMLEQACALLLKRLRTPVERALRDANLRGGQLDNVVLAGGATRMPMIRRLVTTMFGRFPAIDFNPDEVVALGAAVQAGLKARDEALKEVVMTDVSPYSLGVEISRRLSETIAAHGHFDPIIERNTPVPVSRVKTYLPMTHGQQFVDLNIFQGEARMVKDNVHLGRLRVEMPRGATDDAGVEVRFTYDVNGLLQVEATLRKTQKTSSLVIEGNPGLLTDQEIAQRLRSLAELKIHPRDTLENRTLMARAERVYQQLRGEVREWLGTQITTFEQALAGQQQRAIASMQRQLEDHLNRIERDGYIMDAD</sequence>
<gene>
    <name evidence="5" type="ORF">WKW82_10235</name>
</gene>
<dbReference type="Pfam" id="PF00012">
    <property type="entry name" value="HSP70"/>
    <property type="match status" value="1"/>
</dbReference>
<dbReference type="Gene3D" id="3.30.420.40">
    <property type="match status" value="2"/>
</dbReference>
<keyword evidence="2 4" id="KW-0547">Nucleotide-binding</keyword>
<dbReference type="PANTHER" id="PTHR19375">
    <property type="entry name" value="HEAT SHOCK PROTEIN 70KDA"/>
    <property type="match status" value="1"/>
</dbReference>